<accession>A0A934HVK6</accession>
<dbReference type="InterPro" id="IPR021530">
    <property type="entry name" value="AllH-like"/>
</dbReference>
<keyword evidence="2" id="KW-1185">Reference proteome</keyword>
<dbReference type="EMBL" id="JAEEGB010000001">
    <property type="protein sequence ID" value="MBI6871135.1"/>
    <property type="molecule type" value="Genomic_DNA"/>
</dbReference>
<evidence type="ECO:0000313" key="2">
    <source>
        <dbReference type="Proteomes" id="UP000622687"/>
    </source>
</evidence>
<comment type="caution">
    <text evidence="1">The sequence shown here is derived from an EMBL/GenBank/DDBJ whole genome shotgun (WGS) entry which is preliminary data.</text>
</comment>
<sequence>MKNHSVGEVHSKFNSGLNVRFDDSLIYIGSISKPLSAFGLNIKEEKLKQMLNSVSTHDIVVNKDNKLFFYSIYEIISIDYKEIEKVNLKLPQIRCKLSEVPNTKLYSYLKKIEFGTLIGIELEDKTCKYVDLLLNSDKWDLNTNLEIINFFSGRGKGLTPSGDDILIGFTLALMMFDKIYNWLEALESVITINTTTMISVSYLKALIDGYTSEYFIELIKLVDEENIDVIEKIIKKVQSFGHTSGNDTLFGFFLGLKSLTKELV</sequence>
<protein>
    <submittedName>
        <fullName evidence="1">DUF2877 domain-containing protein</fullName>
    </submittedName>
</protein>
<proteinExistence type="predicted"/>
<reference evidence="1" key="1">
    <citation type="submission" date="2020-12" db="EMBL/GenBank/DDBJ databases">
        <title>Clostridium thailandense sp. nov., a novel acetogenic bacterium isolated from peat land soil in Thailand.</title>
        <authorList>
            <person name="Chaikitkaew S."/>
            <person name="Birkeland N.K."/>
        </authorList>
    </citation>
    <scope>NUCLEOTIDE SEQUENCE</scope>
    <source>
        <strain evidence="1">DSM 17425</strain>
    </source>
</reference>
<gene>
    <name evidence="1" type="ORF">I6U51_00260</name>
</gene>
<dbReference type="Pfam" id="PF11392">
    <property type="entry name" value="AllH"/>
    <property type="match status" value="1"/>
</dbReference>
<dbReference type="Proteomes" id="UP000622687">
    <property type="component" value="Unassembled WGS sequence"/>
</dbReference>
<name>A0A934HVK6_9CLOT</name>
<evidence type="ECO:0000313" key="1">
    <source>
        <dbReference type="EMBL" id="MBI6871135.1"/>
    </source>
</evidence>
<organism evidence="1 2">
    <name type="scientific">Clostridium aciditolerans</name>
    <dbReference type="NCBI Taxonomy" id="339861"/>
    <lineage>
        <taxon>Bacteria</taxon>
        <taxon>Bacillati</taxon>
        <taxon>Bacillota</taxon>
        <taxon>Clostridia</taxon>
        <taxon>Eubacteriales</taxon>
        <taxon>Clostridiaceae</taxon>
        <taxon>Clostridium</taxon>
    </lineage>
</organism>
<dbReference type="AlphaFoldDB" id="A0A934HVK6"/>